<dbReference type="STRING" id="305900.GV64_12860"/>
<name>A0A081KBI6_9GAMM</name>
<dbReference type="AlphaFoldDB" id="A0A081KBI6"/>
<sequence length="446" mass="49927">MNLKIKSLAGATLMAVSVLANASAVTLDKLEVRDQFYPADFREELQTNLNFFLDGKGVDADTLVPYDTIWVKDNKAEYAYYTNTTEIALYLNILVEAEKAGNQKALTRIQEVLTTLEEAPKFKGLFYWPYDIKGGELKPGKGEIAPAVDNGNLAFSLAAVAGAYLNSTDPVKQSIISRIDQMLKAQIPGWLSLYDKDRGLLWGGWQNGELIEYHVDRKANESRLAALWAPLITKHLGAEAIPASVFNDMETYTVSYRLDGKNYTPILTWDGAYFQALLPAIWLNEKELVPDYSMFEDTTQLQRIYSKRNNMPMVSSSATVNDEYRPFGIPHLSEAWVRYDDKIAGGSTGTPHATALSYMVDPEGAVKSLKSIKALYPAIETSYGWYDAVDSKGRMSTKILSLDQGMFVGAFLAESINADVERYLRARGYWDDVKSMYLSFKDDRAK</sequence>
<evidence type="ECO:0000313" key="3">
    <source>
        <dbReference type="Proteomes" id="UP000027997"/>
    </source>
</evidence>
<reference evidence="4" key="2">
    <citation type="journal article" date="2025" name="Protein Sci.">
        <title>New glycoside hydrolase families of beta-1,2-glucanases.</title>
        <authorList>
            <person name="Nakajima M."/>
            <person name="Tanaka N."/>
            <person name="Motouchi S."/>
            <person name="Kobayashi K."/>
            <person name="Shimizu H."/>
            <person name="Abe K."/>
            <person name="Hosoyamada N."/>
            <person name="Abara N."/>
            <person name="Morimoto N."/>
            <person name="Hiramoto N."/>
            <person name="Nakata R."/>
            <person name="Takashima A."/>
            <person name="Hosoki M."/>
            <person name="Suzuki S."/>
            <person name="Shikano K."/>
            <person name="Fujimaru T."/>
            <person name="Imagawa S."/>
            <person name="Kawadai Y."/>
            <person name="Wang Z."/>
            <person name="Kitano Y."/>
            <person name="Nihira T."/>
            <person name="Nakai H."/>
            <person name="Taguchi H."/>
        </authorList>
    </citation>
    <scope>X-RAY CRYSTALLOGRAPHY (2.40 ANGSTROMS) OF 23-446</scope>
</reference>
<keyword evidence="3" id="KW-1185">Reference proteome</keyword>
<dbReference type="Proteomes" id="UP000027997">
    <property type="component" value="Unassembled WGS sequence"/>
</dbReference>
<dbReference type="RefSeq" id="WP_026258326.1">
    <property type="nucleotide sequence ID" value="NZ_JOJP01000001.1"/>
</dbReference>
<comment type="caution">
    <text evidence="2">The sequence shown here is derived from an EMBL/GenBank/DDBJ whole genome shotgun (WGS) entry which is preliminary data.</text>
</comment>
<keyword evidence="4" id="KW-0002">3D-structure</keyword>
<dbReference type="SMR" id="A0A081KBI6"/>
<feature type="signal peptide" evidence="1">
    <location>
        <begin position="1"/>
        <end position="22"/>
    </location>
</feature>
<gene>
    <name evidence="2" type="ORF">GV64_12860</name>
</gene>
<dbReference type="Gene3D" id="1.50.10.140">
    <property type="match status" value="1"/>
</dbReference>
<proteinExistence type="evidence at protein level"/>
<evidence type="ECO:0000256" key="1">
    <source>
        <dbReference type="SAM" id="SignalP"/>
    </source>
</evidence>
<protein>
    <submittedName>
        <fullName evidence="2">Membrane protein</fullName>
    </submittedName>
</protein>
<reference evidence="2 3" key="1">
    <citation type="submission" date="2014-06" db="EMBL/GenBank/DDBJ databases">
        <title>Whole Genome Sequences of Three Symbiotic Endozoicomonas Bacteria.</title>
        <authorList>
            <person name="Neave M.J."/>
            <person name="Apprill A."/>
            <person name="Voolstra C.R."/>
        </authorList>
    </citation>
    <scope>NUCLEOTIDE SEQUENCE [LARGE SCALE GENOMIC DNA]</scope>
    <source>
        <strain evidence="2 3">DSM 22380</strain>
    </source>
</reference>
<evidence type="ECO:0000313" key="2">
    <source>
        <dbReference type="EMBL" id="KEI71512.1"/>
    </source>
</evidence>
<keyword evidence="1" id="KW-0732">Signal</keyword>
<dbReference type="PDB" id="8XUJ">
    <property type="method" value="X-ray"/>
    <property type="resolution" value="2.40 A"/>
    <property type="chains" value="A/B=23-446"/>
</dbReference>
<evidence type="ECO:0007829" key="4">
    <source>
        <dbReference type="PDB" id="8XUJ"/>
    </source>
</evidence>
<accession>A0A081KBI6</accession>
<organism evidence="2 3">
    <name type="scientific">Endozoicomonas elysicola</name>
    <dbReference type="NCBI Taxonomy" id="305900"/>
    <lineage>
        <taxon>Bacteria</taxon>
        <taxon>Pseudomonadati</taxon>
        <taxon>Pseudomonadota</taxon>
        <taxon>Gammaproteobacteria</taxon>
        <taxon>Oceanospirillales</taxon>
        <taxon>Endozoicomonadaceae</taxon>
        <taxon>Endozoicomonas</taxon>
    </lineage>
</organism>
<feature type="chain" id="PRO_5001758728" evidence="1">
    <location>
        <begin position="23"/>
        <end position="446"/>
    </location>
</feature>
<dbReference type="eggNOG" id="COG3459">
    <property type="taxonomic scope" value="Bacteria"/>
</dbReference>
<dbReference type="EMBL" id="JOJP01000001">
    <property type="protein sequence ID" value="KEI71512.1"/>
    <property type="molecule type" value="Genomic_DNA"/>
</dbReference>